<proteinExistence type="predicted"/>
<protein>
    <submittedName>
        <fullName evidence="1">Uncharacterized protein</fullName>
    </submittedName>
</protein>
<organism evidence="1 2">
    <name type="scientific">Bacillus thuringiensis serovar yosoo</name>
    <dbReference type="NCBI Taxonomy" id="180848"/>
    <lineage>
        <taxon>Bacteria</taxon>
        <taxon>Bacillati</taxon>
        <taxon>Bacillota</taxon>
        <taxon>Bacilli</taxon>
        <taxon>Bacillales</taxon>
        <taxon>Bacillaceae</taxon>
        <taxon>Bacillus</taxon>
        <taxon>Bacillus cereus group</taxon>
    </lineage>
</organism>
<accession>A0A9X6FAQ7</accession>
<dbReference type="RefSeq" id="WP_087965695.1">
    <property type="nucleotide sequence ID" value="NZ_NFDN01000041.1"/>
</dbReference>
<reference evidence="1 2" key="1">
    <citation type="submission" date="2016-10" db="EMBL/GenBank/DDBJ databases">
        <title>Comparative genomics of Bacillus thuringiensis reveals a path to pathogens against multiple invertebrate hosts.</title>
        <authorList>
            <person name="Zheng J."/>
            <person name="Gao Q."/>
            <person name="Liu H."/>
            <person name="Peng D."/>
            <person name="Ruan L."/>
            <person name="Sun M."/>
        </authorList>
    </citation>
    <scope>NUCLEOTIDE SEQUENCE [LARGE SCALE GENOMIC DNA]</scope>
    <source>
        <strain evidence="1">BGSC 4CA1</strain>
    </source>
</reference>
<dbReference type="EMBL" id="NFDN01000041">
    <property type="protein sequence ID" value="OTY60379.1"/>
    <property type="molecule type" value="Genomic_DNA"/>
</dbReference>
<sequence>MLEKTFASYLNQRGHEAFYLTPETGENFIEGTIISIDDEIILIRDINKTKYWGDYRKYLNRLKE</sequence>
<dbReference type="Proteomes" id="UP000195129">
    <property type="component" value="Unassembled WGS sequence"/>
</dbReference>
<evidence type="ECO:0000313" key="2">
    <source>
        <dbReference type="Proteomes" id="UP000195129"/>
    </source>
</evidence>
<name>A0A9X6FAQ7_BACTU</name>
<dbReference type="AlphaFoldDB" id="A0A9X6FAQ7"/>
<evidence type="ECO:0000313" key="1">
    <source>
        <dbReference type="EMBL" id="OTY60379.1"/>
    </source>
</evidence>
<comment type="caution">
    <text evidence="1">The sequence shown here is derived from an EMBL/GenBank/DDBJ whole genome shotgun (WGS) entry which is preliminary data.</text>
</comment>
<gene>
    <name evidence="1" type="ORF">BK746_08185</name>
</gene>